<organism evidence="2 3">
    <name type="scientific">Leucocoprinus leucothites</name>
    <dbReference type="NCBI Taxonomy" id="201217"/>
    <lineage>
        <taxon>Eukaryota</taxon>
        <taxon>Fungi</taxon>
        <taxon>Dikarya</taxon>
        <taxon>Basidiomycota</taxon>
        <taxon>Agaricomycotina</taxon>
        <taxon>Agaricomycetes</taxon>
        <taxon>Agaricomycetidae</taxon>
        <taxon>Agaricales</taxon>
        <taxon>Agaricineae</taxon>
        <taxon>Agaricaceae</taxon>
        <taxon>Leucocoprinus</taxon>
    </lineage>
</organism>
<accession>A0A8H5CXR2</accession>
<dbReference type="AlphaFoldDB" id="A0A8H5CXR2"/>
<sequence length="288" mass="31608">MQRTLIQRTYFSVELGMTFVGIACAQLAFFLRAYALWHGHSAVGVFLVILAIGMIGAGITINVLVMRSTQLLRPPIDNPAIIPRCYLVVDGQPELAMWGAVSVTIVDSVLMVMAVAAKFKANYSVDLDSLAYKVYRDAIYYFVVNFDVNHCTSSYINYIHSLVPLSARTVQTVVWNFPLNHDSLLGMSHHPPPTSVLKSDPSSKSSNSSKLFASSVIMKFNFATTAIVAALTLAIGGNAISCQDQANGNHPAKCVYGDCPTGYRSVFWDSGCSSRGWLWWKETQKCCI</sequence>
<dbReference type="OrthoDB" id="4242135at2759"/>
<evidence type="ECO:0000256" key="1">
    <source>
        <dbReference type="SAM" id="Phobius"/>
    </source>
</evidence>
<feature type="transmembrane region" description="Helical" evidence="1">
    <location>
        <begin position="43"/>
        <end position="65"/>
    </location>
</feature>
<feature type="transmembrane region" description="Helical" evidence="1">
    <location>
        <begin position="220"/>
        <end position="240"/>
    </location>
</feature>
<reference evidence="2 3" key="1">
    <citation type="journal article" date="2020" name="ISME J.">
        <title>Uncovering the hidden diversity of litter-decomposition mechanisms in mushroom-forming fungi.</title>
        <authorList>
            <person name="Floudas D."/>
            <person name="Bentzer J."/>
            <person name="Ahren D."/>
            <person name="Johansson T."/>
            <person name="Persson P."/>
            <person name="Tunlid A."/>
        </authorList>
    </citation>
    <scope>NUCLEOTIDE SEQUENCE [LARGE SCALE GENOMIC DNA]</scope>
    <source>
        <strain evidence="2 3">CBS 146.42</strain>
    </source>
</reference>
<proteinExistence type="predicted"/>
<gene>
    <name evidence="2" type="ORF">D9756_009135</name>
</gene>
<keyword evidence="1" id="KW-0472">Membrane</keyword>
<feature type="transmembrane region" description="Helical" evidence="1">
    <location>
        <begin position="12"/>
        <end position="37"/>
    </location>
</feature>
<dbReference type="EMBL" id="JAACJO010000015">
    <property type="protein sequence ID" value="KAF5349969.1"/>
    <property type="molecule type" value="Genomic_DNA"/>
</dbReference>
<evidence type="ECO:0000313" key="2">
    <source>
        <dbReference type="EMBL" id="KAF5349969.1"/>
    </source>
</evidence>
<name>A0A8H5CXR2_9AGAR</name>
<comment type="caution">
    <text evidence="2">The sequence shown here is derived from an EMBL/GenBank/DDBJ whole genome shotgun (WGS) entry which is preliminary data.</text>
</comment>
<keyword evidence="1" id="KW-1133">Transmembrane helix</keyword>
<keyword evidence="1" id="KW-0812">Transmembrane</keyword>
<evidence type="ECO:0000313" key="3">
    <source>
        <dbReference type="Proteomes" id="UP000559027"/>
    </source>
</evidence>
<dbReference type="Proteomes" id="UP000559027">
    <property type="component" value="Unassembled WGS sequence"/>
</dbReference>
<keyword evidence="3" id="KW-1185">Reference proteome</keyword>
<protein>
    <submittedName>
        <fullName evidence="2">Uncharacterized protein</fullName>
    </submittedName>
</protein>